<keyword evidence="3" id="KW-0731">Sigma factor</keyword>
<dbReference type="GO" id="GO:0016987">
    <property type="term" value="F:sigma factor activity"/>
    <property type="evidence" value="ECO:0007669"/>
    <property type="project" value="UniProtKB-KW"/>
</dbReference>
<dbReference type="Pfam" id="PF01471">
    <property type="entry name" value="PG_binding_1"/>
    <property type="match status" value="2"/>
</dbReference>
<dbReference type="Pfam" id="PF08281">
    <property type="entry name" value="Sigma70_r4_2"/>
    <property type="match status" value="1"/>
</dbReference>
<dbReference type="NCBIfam" id="TIGR02937">
    <property type="entry name" value="sigma70-ECF"/>
    <property type="match status" value="1"/>
</dbReference>
<keyword evidence="4" id="KW-0804">Transcription</keyword>
<evidence type="ECO:0000313" key="12">
    <source>
        <dbReference type="EMBL" id="TWU00630.1"/>
    </source>
</evidence>
<sequence>MSTPSDPPLAEPSRWPTPRAAALPARPAPARGGASTTGGLLETDGELLRLFTRHDDAAAIDRLIDRHAPMVWRVCRQSLRRQQDAEDAFQATFLQLVKGARQIGASESAAGWLYRVAYRTSLRARKRLAARREEALALDPTAPPEQEFPDLSRRWTAGVLAEELMQLPERYQTPLVMRYLEGQSRRAIAEATDLTIATVQGRLARGKQMLRRRLISRGVSLSAAMGALAVDPKSAGATVPTQVVLQTTSNATAVATGGSLAASAAVVSLFQQGTRAMLFASLSKPLVVATACGVAALVLAAPPVESTVTTSSDGVVLTAAVEGEEAETPTATLQIVANDAASEGEPGALATVVSRVYLVADIVQARAMTGEVVEQEKLLEQLAKEIEQIAGVESSPVSQPANSILVLKASREASQAVSDYLQMLRNRMLDGRLNAYPPSVEPEASAPGVAAQVGGGGAPSGSPRTAESTSPPTAGFNSRDGAVTLAQGSTPAAAKAVDNTAPNGFVAEFKPGELAPNVRYGDALGPDGEPLSDAKQGKILLKRWAERAAANPPPADGEPTVKELHLWHTYWEQKYDILRRRTRLLLEPFNGKSYDQMTEEDRLRNAEAEELMADMYKARAETLRYERELKLRALNEGEPEASAPGVEAKDDSTKKLVPSRGIMRLEEAKALADERSDIQIEESDLKGVNGERLATVTEMVPATIAEARKRQGIEIERNAAAARAQAYEQKRKALVMELRTAAAKDEDALRLAKEILLAESRHQAELARVEQLQRHLEVGEEKVDGRRSMNRAYGHSVETLQQALNERLAPEFAIEVDGDYGPATASAVARWQRQAKVPATGFADDVTRNSLDLADSPVEVPLAWYENPFNQVEGVVGLASQLHGLRNQIELGLRRRVHETTWRNEPLSQEDQYLQYELAQLQANFDSLNKTLRGMGFNEPIEFSVYSSPRSKQREETTLIDERDAVEHDEASAPSASDAAAVPDTGPVYVVGTYSGADGAPLTVTVEPTAEPITLVLCAYYFQDWRLELKEGAELGRVIVAGYNAQRIDDLKKSLPAGVPLDVYTYFPTKGARNDTPRPESIGDRAYFWAFKPTSEEYFDLVEKIKTLTGRDVASFVGEYQGDSFTVSSEPATPAPQDDAASLSKDGWKAFFSRDHAAAEKLFRQALAADPDDLSAVNGLGFSLLNQGKHEEAKPQFERFLAESPDAPGPLNGLARCLEAEGDIDGAVAIWERLVAAQPDVLIDPVYSLARVYEARGETEKAAPLKKRIAAEQPNPAEYQELLKQQTDLAEAPPQEAALRSESMNRLKDLGLALLNYESDRGHLPPPVAINRETGKQNPGLSWRVELLPLLGHQDLYDEFHLNEPWDSPHNLTLLTKMPDAFRDPRSTHPQEAGKTNYLASTGPGAFMEKGKSRQFREFRDGTSRTIALLEVADEHAVEWTRPSDFDTLLHAPAPRLGIGSFEPGKFLASFVDGSIHQIGDDTSSEDLRKMLLIDDEASNAAPGESGDRYGSGFGAWRDAAPSTQGQGDSGSPTEAAIDSSYDDPTSPQLEPSAAALEIDPFGPRLSRQGALTQKLAERVPLEPSVPGDSGSYPEQSFKYGASVYQLQRRLNDVLSPSPRLSVDGDYGPQTEAAVKRFQKLRELPETGFADTATREALGFVESKTAQYGPGSTMKQGQWRVFHEPSQLDPAGWCVIAELRDGEHLPVLLPGDKRPRPHLRREGDPGSGKFRVVDPGHPDDGKVISGGWAGEVVEVRGERINVSTLSNGPTRDIVLVLIRGEQGRAADELAESLPNHRLARRLLYEQAKPIVSPKRQRRE</sequence>
<feature type="domain" description="RNA polymerase sigma-70 region 2" evidence="9">
    <location>
        <begin position="63"/>
        <end position="128"/>
    </location>
</feature>
<feature type="region of interest" description="Disordered" evidence="7">
    <location>
        <begin position="435"/>
        <end position="481"/>
    </location>
</feature>
<dbReference type="InterPro" id="IPR036388">
    <property type="entry name" value="WH-like_DNA-bd_sf"/>
</dbReference>
<evidence type="ECO:0000256" key="7">
    <source>
        <dbReference type="SAM" id="MobiDB-lite"/>
    </source>
</evidence>
<organism evidence="12 13">
    <name type="scientific">Botrimarina colliarenosi</name>
    <dbReference type="NCBI Taxonomy" id="2528001"/>
    <lineage>
        <taxon>Bacteria</taxon>
        <taxon>Pseudomonadati</taxon>
        <taxon>Planctomycetota</taxon>
        <taxon>Planctomycetia</taxon>
        <taxon>Pirellulales</taxon>
        <taxon>Lacipirellulaceae</taxon>
        <taxon>Botrimarina</taxon>
    </lineage>
</organism>
<keyword evidence="13" id="KW-1185">Reference proteome</keyword>
<reference evidence="12 13" key="1">
    <citation type="submission" date="2019-02" db="EMBL/GenBank/DDBJ databases">
        <title>Deep-cultivation of Planctomycetes and their phenomic and genomic characterization uncovers novel biology.</title>
        <authorList>
            <person name="Wiegand S."/>
            <person name="Jogler M."/>
            <person name="Boedeker C."/>
            <person name="Pinto D."/>
            <person name="Vollmers J."/>
            <person name="Rivas-Marin E."/>
            <person name="Kohn T."/>
            <person name="Peeters S.H."/>
            <person name="Heuer A."/>
            <person name="Rast P."/>
            <person name="Oberbeckmann S."/>
            <person name="Bunk B."/>
            <person name="Jeske O."/>
            <person name="Meyerdierks A."/>
            <person name="Storesund J.E."/>
            <person name="Kallscheuer N."/>
            <person name="Luecker S."/>
            <person name="Lage O.M."/>
            <person name="Pohl T."/>
            <person name="Merkel B.J."/>
            <person name="Hornburger P."/>
            <person name="Mueller R.-W."/>
            <person name="Bruemmer F."/>
            <person name="Labrenz M."/>
            <person name="Spormann A.M."/>
            <person name="Op Den Camp H."/>
            <person name="Overmann J."/>
            <person name="Amann R."/>
            <person name="Jetten M.S.M."/>
            <person name="Mascher T."/>
            <person name="Medema M.H."/>
            <person name="Devos D.P."/>
            <person name="Kaster A.-K."/>
            <person name="Ovreas L."/>
            <person name="Rohde M."/>
            <person name="Galperin M.Y."/>
            <person name="Jogler C."/>
        </authorList>
    </citation>
    <scope>NUCLEOTIDE SEQUENCE [LARGE SCALE GENOMIC DNA]</scope>
    <source>
        <strain evidence="12 13">Pla108</strain>
    </source>
</reference>
<evidence type="ECO:0000256" key="5">
    <source>
        <dbReference type="PROSITE-ProRule" id="PRU00339"/>
    </source>
</evidence>
<keyword evidence="2" id="KW-0805">Transcription regulation</keyword>
<feature type="region of interest" description="Disordered" evidence="7">
    <location>
        <begin position="1385"/>
        <end position="1404"/>
    </location>
</feature>
<feature type="compositionally biased region" description="Polar residues" evidence="7">
    <location>
        <begin position="1522"/>
        <end position="1533"/>
    </location>
</feature>
<dbReference type="Gene3D" id="1.10.10.10">
    <property type="entry name" value="Winged helix-like DNA-binding domain superfamily/Winged helix DNA-binding domain"/>
    <property type="match status" value="1"/>
</dbReference>
<keyword evidence="6" id="KW-0175">Coiled coil</keyword>
<feature type="compositionally biased region" description="Polar residues" evidence="7">
    <location>
        <begin position="465"/>
        <end position="476"/>
    </location>
</feature>
<dbReference type="PANTHER" id="PTHR43133">
    <property type="entry name" value="RNA POLYMERASE ECF-TYPE SIGMA FACTO"/>
    <property type="match status" value="1"/>
</dbReference>
<evidence type="ECO:0000259" key="8">
    <source>
        <dbReference type="Pfam" id="PF01471"/>
    </source>
</evidence>
<evidence type="ECO:0000256" key="6">
    <source>
        <dbReference type="SAM" id="Coils"/>
    </source>
</evidence>
<dbReference type="Gene3D" id="1.10.1740.10">
    <property type="match status" value="1"/>
</dbReference>
<dbReference type="InterPro" id="IPR013324">
    <property type="entry name" value="RNA_pol_sigma_r3/r4-like"/>
</dbReference>
<evidence type="ECO:0000256" key="3">
    <source>
        <dbReference type="ARBA" id="ARBA00023082"/>
    </source>
</evidence>
<evidence type="ECO:0000256" key="4">
    <source>
        <dbReference type="ARBA" id="ARBA00023163"/>
    </source>
</evidence>
<name>A0A5C6ALW0_9BACT</name>
<dbReference type="Proteomes" id="UP000317421">
    <property type="component" value="Unassembled WGS sequence"/>
</dbReference>
<feature type="repeat" description="TPR" evidence="5">
    <location>
        <begin position="1174"/>
        <end position="1207"/>
    </location>
</feature>
<dbReference type="InterPro" id="IPR002477">
    <property type="entry name" value="Peptidoglycan-bd-like"/>
</dbReference>
<dbReference type="SUPFAM" id="SSF88946">
    <property type="entry name" value="Sigma2 domain of RNA polymerase sigma factors"/>
    <property type="match status" value="1"/>
</dbReference>
<dbReference type="SUPFAM" id="SSF48452">
    <property type="entry name" value="TPR-like"/>
    <property type="match status" value="1"/>
</dbReference>
<dbReference type="OrthoDB" id="9803203at2"/>
<feature type="region of interest" description="Disordered" evidence="7">
    <location>
        <begin position="948"/>
        <end position="982"/>
    </location>
</feature>
<dbReference type="RefSeq" id="WP_146444280.1">
    <property type="nucleotide sequence ID" value="NZ_SJPR01000001.1"/>
</dbReference>
<dbReference type="Gene3D" id="1.10.101.10">
    <property type="entry name" value="PGBD-like superfamily/PGBD"/>
    <property type="match status" value="2"/>
</dbReference>
<dbReference type="Pfam" id="PF04542">
    <property type="entry name" value="Sigma70_r2"/>
    <property type="match status" value="1"/>
</dbReference>
<feature type="domain" description="DUF1559" evidence="10">
    <location>
        <begin position="1296"/>
        <end position="1456"/>
    </location>
</feature>
<dbReference type="InterPro" id="IPR014284">
    <property type="entry name" value="RNA_pol_sigma-70_dom"/>
</dbReference>
<feature type="compositionally biased region" description="Low complexity" evidence="7">
    <location>
        <begin position="972"/>
        <end position="981"/>
    </location>
</feature>
<dbReference type="Pfam" id="PF14559">
    <property type="entry name" value="TPR_19"/>
    <property type="match status" value="1"/>
</dbReference>
<comment type="caution">
    <text evidence="12">The sequence shown here is derived from an EMBL/GenBank/DDBJ whole genome shotgun (WGS) entry which is preliminary data.</text>
</comment>
<evidence type="ECO:0000256" key="1">
    <source>
        <dbReference type="ARBA" id="ARBA00010641"/>
    </source>
</evidence>
<feature type="domain" description="Peptidoglycan binding-like" evidence="8">
    <location>
        <begin position="796"/>
        <end position="851"/>
    </location>
</feature>
<dbReference type="SMART" id="SM00028">
    <property type="entry name" value="TPR"/>
    <property type="match status" value="4"/>
</dbReference>
<proteinExistence type="inferred from homology"/>
<dbReference type="PANTHER" id="PTHR43133:SF51">
    <property type="entry name" value="RNA POLYMERASE SIGMA FACTOR"/>
    <property type="match status" value="1"/>
</dbReference>
<dbReference type="GO" id="GO:0006352">
    <property type="term" value="P:DNA-templated transcription initiation"/>
    <property type="evidence" value="ECO:0007669"/>
    <property type="project" value="InterPro"/>
</dbReference>
<feature type="domain" description="RNA polymerase sigma factor 70 region 4 type 2" evidence="11">
    <location>
        <begin position="160"/>
        <end position="210"/>
    </location>
</feature>
<dbReference type="EMBL" id="SJPR01000001">
    <property type="protein sequence ID" value="TWU00630.1"/>
    <property type="molecule type" value="Genomic_DNA"/>
</dbReference>
<dbReference type="GO" id="GO:0003677">
    <property type="term" value="F:DNA binding"/>
    <property type="evidence" value="ECO:0007669"/>
    <property type="project" value="InterPro"/>
</dbReference>
<protein>
    <submittedName>
        <fullName evidence="12">ECF RNA polymerase sigma factor SigW</fullName>
    </submittedName>
</protein>
<gene>
    <name evidence="12" type="primary">sigW_2</name>
    <name evidence="12" type="ORF">Pla108_15820</name>
</gene>
<dbReference type="SUPFAM" id="SSF47090">
    <property type="entry name" value="PGBD-like"/>
    <property type="match status" value="2"/>
</dbReference>
<dbReference type="InterPro" id="IPR019734">
    <property type="entry name" value="TPR_rpt"/>
</dbReference>
<evidence type="ECO:0000256" key="2">
    <source>
        <dbReference type="ARBA" id="ARBA00023015"/>
    </source>
</evidence>
<evidence type="ECO:0000313" key="13">
    <source>
        <dbReference type="Proteomes" id="UP000317421"/>
    </source>
</evidence>
<dbReference type="CDD" id="cd06171">
    <property type="entry name" value="Sigma70_r4"/>
    <property type="match status" value="1"/>
</dbReference>
<dbReference type="InterPro" id="IPR039425">
    <property type="entry name" value="RNA_pol_sigma-70-like"/>
</dbReference>
<accession>A0A5C6ALW0</accession>
<feature type="compositionally biased region" description="Low complexity" evidence="7">
    <location>
        <begin position="18"/>
        <end position="39"/>
    </location>
</feature>
<feature type="coiled-coil region" evidence="6">
    <location>
        <begin position="710"/>
        <end position="744"/>
    </location>
</feature>
<dbReference type="PROSITE" id="PS50005">
    <property type="entry name" value="TPR"/>
    <property type="match status" value="1"/>
</dbReference>
<dbReference type="InterPro" id="IPR013249">
    <property type="entry name" value="RNA_pol_sigma70_r4_t2"/>
</dbReference>
<dbReference type="Gene3D" id="1.25.40.10">
    <property type="entry name" value="Tetratricopeptide repeat domain"/>
    <property type="match status" value="1"/>
</dbReference>
<feature type="region of interest" description="Disordered" evidence="7">
    <location>
        <begin position="1707"/>
        <end position="1739"/>
    </location>
</feature>
<evidence type="ECO:0000259" key="9">
    <source>
        <dbReference type="Pfam" id="PF04542"/>
    </source>
</evidence>
<dbReference type="InterPro" id="IPR036365">
    <property type="entry name" value="PGBD-like_sf"/>
</dbReference>
<dbReference type="InterPro" id="IPR013325">
    <property type="entry name" value="RNA_pol_sigma_r2"/>
</dbReference>
<dbReference type="Pfam" id="PF07596">
    <property type="entry name" value="SBP_bac_10"/>
    <property type="match status" value="1"/>
</dbReference>
<feature type="region of interest" description="Disordered" evidence="7">
    <location>
        <begin position="1499"/>
        <end position="1550"/>
    </location>
</feature>
<dbReference type="SUPFAM" id="SSF88659">
    <property type="entry name" value="Sigma3 and sigma4 domains of RNA polymerase sigma factors"/>
    <property type="match status" value="1"/>
</dbReference>
<comment type="similarity">
    <text evidence="1">Belongs to the sigma-70 factor family. ECF subfamily.</text>
</comment>
<evidence type="ECO:0000259" key="10">
    <source>
        <dbReference type="Pfam" id="PF07596"/>
    </source>
</evidence>
<dbReference type="InterPro" id="IPR036366">
    <property type="entry name" value="PGBDSf"/>
</dbReference>
<feature type="region of interest" description="Disordered" evidence="7">
    <location>
        <begin position="1"/>
        <end position="39"/>
    </location>
</feature>
<feature type="domain" description="Peptidoglycan binding-like" evidence="8">
    <location>
        <begin position="1601"/>
        <end position="1658"/>
    </location>
</feature>
<feature type="compositionally biased region" description="Pro residues" evidence="7">
    <location>
        <begin position="1"/>
        <end position="10"/>
    </location>
</feature>
<evidence type="ECO:0000259" key="11">
    <source>
        <dbReference type="Pfam" id="PF08281"/>
    </source>
</evidence>
<feature type="compositionally biased region" description="Basic and acidic residues" evidence="7">
    <location>
        <begin position="952"/>
        <end position="971"/>
    </location>
</feature>
<dbReference type="InterPro" id="IPR007627">
    <property type="entry name" value="RNA_pol_sigma70_r2"/>
</dbReference>
<keyword evidence="5" id="KW-0802">TPR repeat</keyword>
<dbReference type="InterPro" id="IPR011453">
    <property type="entry name" value="DUF1559"/>
</dbReference>
<dbReference type="InterPro" id="IPR011990">
    <property type="entry name" value="TPR-like_helical_dom_sf"/>
</dbReference>